<evidence type="ECO:0000313" key="3">
    <source>
        <dbReference type="Proteomes" id="UP000237631"/>
    </source>
</evidence>
<sequence length="233" mass="26611">MSAVYPAFNLLKERLFQLKIDPAITTGFNTSPVGLLNELRQTLSSRYDEIVLDYPLTLIAYLSNPFERAKWNSPLTSDEWTAIKQYLHEQQAIYKSQLPYSWASMSSIQKDPQLTKLIKKALSIRISTGPAKRNWSAFGIIHTKKRNRLSATRAGKLTKLYWNRRVRDNDIKGLEAFELDLPDPATVLQPHYLMEHKGYAAEEEAIDIEPIIDHTGETTADDDNSEDPTETVE</sequence>
<dbReference type="GO" id="GO:0046983">
    <property type="term" value="F:protein dimerization activity"/>
    <property type="evidence" value="ECO:0007669"/>
    <property type="project" value="InterPro"/>
</dbReference>
<dbReference type="Proteomes" id="UP000237631">
    <property type="component" value="Unassembled WGS sequence"/>
</dbReference>
<evidence type="ECO:0000259" key="1">
    <source>
        <dbReference type="Pfam" id="PF05699"/>
    </source>
</evidence>
<dbReference type="Pfam" id="PF05699">
    <property type="entry name" value="Dimer_Tnp_hAT"/>
    <property type="match status" value="1"/>
</dbReference>
<dbReference type="AlphaFoldDB" id="A0A2S6CLF1"/>
<accession>A0A2S6CLF1</accession>
<protein>
    <recommendedName>
        <fullName evidence="1">HAT C-terminal dimerisation domain-containing protein</fullName>
    </recommendedName>
</protein>
<dbReference type="OrthoDB" id="2438128at2759"/>
<comment type="caution">
    <text evidence="2">The sequence shown here is derived from an EMBL/GenBank/DDBJ whole genome shotgun (WGS) entry which is preliminary data.</text>
</comment>
<dbReference type="InterPro" id="IPR008906">
    <property type="entry name" value="HATC_C_dom"/>
</dbReference>
<organism evidence="2 3">
    <name type="scientific">Cercospora berteroae</name>
    <dbReference type="NCBI Taxonomy" id="357750"/>
    <lineage>
        <taxon>Eukaryota</taxon>
        <taxon>Fungi</taxon>
        <taxon>Dikarya</taxon>
        <taxon>Ascomycota</taxon>
        <taxon>Pezizomycotina</taxon>
        <taxon>Dothideomycetes</taxon>
        <taxon>Dothideomycetidae</taxon>
        <taxon>Mycosphaerellales</taxon>
        <taxon>Mycosphaerellaceae</taxon>
        <taxon>Cercospora</taxon>
    </lineage>
</organism>
<dbReference type="InterPro" id="IPR012337">
    <property type="entry name" value="RNaseH-like_sf"/>
</dbReference>
<gene>
    <name evidence="2" type="ORF">CBER1_08157</name>
</gene>
<reference evidence="3" key="1">
    <citation type="journal article" date="2017" name="bioRxiv">
        <title>Conservation of a gene cluster reveals novel cercosporin biosynthetic mechanisms and extends production to the genus Colletotrichum.</title>
        <authorList>
            <person name="de Jonge R."/>
            <person name="Ebert M.K."/>
            <person name="Huitt-Roehl C.R."/>
            <person name="Pal P."/>
            <person name="Suttle J.C."/>
            <person name="Spanner R.E."/>
            <person name="Neubauer J.D."/>
            <person name="Jurick W.M.II."/>
            <person name="Stott K.A."/>
            <person name="Secor G.A."/>
            <person name="Thomma B.P.H.J."/>
            <person name="Van de Peer Y."/>
            <person name="Townsend C.A."/>
            <person name="Bolton M.D."/>
        </authorList>
    </citation>
    <scope>NUCLEOTIDE SEQUENCE [LARGE SCALE GENOMIC DNA]</scope>
    <source>
        <strain evidence="3">CBS538.71</strain>
    </source>
</reference>
<evidence type="ECO:0000313" key="2">
    <source>
        <dbReference type="EMBL" id="PPJ60565.1"/>
    </source>
</evidence>
<proteinExistence type="predicted"/>
<dbReference type="EMBL" id="PNEN01000253">
    <property type="protein sequence ID" value="PPJ60565.1"/>
    <property type="molecule type" value="Genomic_DNA"/>
</dbReference>
<keyword evidence="3" id="KW-1185">Reference proteome</keyword>
<name>A0A2S6CLF1_9PEZI</name>
<feature type="domain" description="HAT C-terminal dimerisation" evidence="1">
    <location>
        <begin position="97"/>
        <end position="156"/>
    </location>
</feature>
<dbReference type="STRING" id="357750.A0A2S6CLF1"/>
<dbReference type="SUPFAM" id="SSF53098">
    <property type="entry name" value="Ribonuclease H-like"/>
    <property type="match status" value="1"/>
</dbReference>